<dbReference type="Proteomes" id="UP000424527">
    <property type="component" value="Unassembled WGS sequence"/>
</dbReference>
<dbReference type="PANTHER" id="PTHR46601">
    <property type="entry name" value="ULP_PROTEASE DOMAIN-CONTAINING PROTEIN"/>
    <property type="match status" value="1"/>
</dbReference>
<dbReference type="AlphaFoldDB" id="A0A6G0IVM3"/>
<evidence type="ECO:0000313" key="1">
    <source>
        <dbReference type="EMBL" id="KAE8295568.1"/>
    </source>
</evidence>
<comment type="caution">
    <text evidence="1">The sequence shown here is derived from an EMBL/GenBank/DDBJ whole genome shotgun (WGS) entry which is preliminary data.</text>
</comment>
<keyword evidence="2" id="KW-1185">Reference proteome</keyword>
<evidence type="ECO:0000313" key="2">
    <source>
        <dbReference type="Proteomes" id="UP000424527"/>
    </source>
</evidence>
<dbReference type="EMBL" id="REGW02000006">
    <property type="protein sequence ID" value="KAE8295568.1"/>
    <property type="molecule type" value="Genomic_DNA"/>
</dbReference>
<protein>
    <submittedName>
        <fullName evidence="1">Uncharacterized protein</fullName>
    </submittedName>
</protein>
<organism evidence="1 2">
    <name type="scientific">Larimichthys crocea</name>
    <name type="common">Large yellow croaker</name>
    <name type="synonym">Pseudosciaena crocea</name>
    <dbReference type="NCBI Taxonomy" id="215358"/>
    <lineage>
        <taxon>Eukaryota</taxon>
        <taxon>Metazoa</taxon>
        <taxon>Chordata</taxon>
        <taxon>Craniata</taxon>
        <taxon>Vertebrata</taxon>
        <taxon>Euteleostomi</taxon>
        <taxon>Actinopterygii</taxon>
        <taxon>Neopterygii</taxon>
        <taxon>Teleostei</taxon>
        <taxon>Neoteleostei</taxon>
        <taxon>Acanthomorphata</taxon>
        <taxon>Eupercaria</taxon>
        <taxon>Sciaenidae</taxon>
        <taxon>Larimichthys</taxon>
    </lineage>
</organism>
<sequence length="235" mass="26755">MGFKRGTWNYFEASHGKGAPDGIGGTLKRRANRLVSQGVDIPTAMSLYQALNDGQSKVKLFYIQEQDVDDAVKEMPADLPAVPFTMRLHQVITLSPGKILYSDISCMCSAKGNLECNCQKTKSFSFNSTHDHTDLTHSTPEEEQWHTPEVVGKWCALLYEGHIYPGIIQEVNETHCQVKCMHRVGENHFFWPLREDVHWYPFEDMLTIIPPPQNVTSRHLAIAEDQWNTLVSHEE</sequence>
<dbReference type="PANTHER" id="PTHR46601:SF1">
    <property type="entry name" value="ADF-H DOMAIN-CONTAINING PROTEIN"/>
    <property type="match status" value="1"/>
</dbReference>
<reference evidence="1 2" key="1">
    <citation type="submission" date="2019-07" db="EMBL/GenBank/DDBJ databases">
        <title>Chromosome genome assembly for large yellow croaker.</title>
        <authorList>
            <person name="Xiao S."/>
        </authorList>
    </citation>
    <scope>NUCLEOTIDE SEQUENCE [LARGE SCALE GENOMIC DNA]</scope>
    <source>
        <strain evidence="1">JMULYC20181020</strain>
        <tissue evidence="1">Muscle</tissue>
    </source>
</reference>
<proteinExistence type="predicted"/>
<gene>
    <name evidence="1" type="ORF">D5F01_LYC06503</name>
</gene>
<accession>A0A6G0IVM3</accession>
<name>A0A6G0IVM3_LARCR</name>